<dbReference type="EMBL" id="FNOB01000033">
    <property type="protein sequence ID" value="SDX84309.1"/>
    <property type="molecule type" value="Genomic_DNA"/>
</dbReference>
<keyword evidence="2" id="KW-1185">Reference proteome</keyword>
<organism evidence="1 2">
    <name type="scientific">Allgaiera indica</name>
    <dbReference type="NCBI Taxonomy" id="765699"/>
    <lineage>
        <taxon>Bacteria</taxon>
        <taxon>Pseudomonadati</taxon>
        <taxon>Pseudomonadota</taxon>
        <taxon>Alphaproteobacteria</taxon>
        <taxon>Rhodobacterales</taxon>
        <taxon>Paracoccaceae</taxon>
        <taxon>Allgaiera</taxon>
    </lineage>
</organism>
<dbReference type="Proteomes" id="UP000199541">
    <property type="component" value="Unassembled WGS sequence"/>
</dbReference>
<sequence>MRRVVGLDIHPTFGEVVIWENGLTRHEGRVEMTRTPWKGSAGSF</sequence>
<gene>
    <name evidence="1" type="ORF">SAMN05444006_13321</name>
</gene>
<dbReference type="RefSeq" id="WP_280138223.1">
    <property type="nucleotide sequence ID" value="NZ_BNAB01000032.1"/>
</dbReference>
<evidence type="ECO:0000313" key="2">
    <source>
        <dbReference type="Proteomes" id="UP000199541"/>
    </source>
</evidence>
<evidence type="ECO:0000313" key="1">
    <source>
        <dbReference type="EMBL" id="SDX84309.1"/>
    </source>
</evidence>
<comment type="caution">
    <text evidence="1">The sequence shown here is derived from an EMBL/GenBank/DDBJ whole genome shotgun (WGS) entry which is preliminary data.</text>
</comment>
<evidence type="ECO:0008006" key="3">
    <source>
        <dbReference type="Google" id="ProtNLM"/>
    </source>
</evidence>
<protein>
    <recommendedName>
        <fullName evidence="3">Transposase</fullName>
    </recommendedName>
</protein>
<reference evidence="1 2" key="1">
    <citation type="submission" date="2016-10" db="EMBL/GenBank/DDBJ databases">
        <authorList>
            <person name="Varghese N."/>
            <person name="Submissions S."/>
        </authorList>
    </citation>
    <scope>NUCLEOTIDE SEQUENCE [LARGE SCALE GENOMIC DNA]</scope>
    <source>
        <strain evidence="1 2">DSM 24802</strain>
    </source>
</reference>
<proteinExistence type="predicted"/>
<name>A0A1H3F259_9RHOB</name>
<accession>A0A1H3F259</accession>